<gene>
    <name evidence="1" type="ORF">SCLCIDRAFT_653379</name>
</gene>
<dbReference type="AlphaFoldDB" id="A0A0C2ZEG0"/>
<dbReference type="OrthoDB" id="2685894at2759"/>
<dbReference type="EMBL" id="KN822265">
    <property type="protein sequence ID" value="KIM51327.1"/>
    <property type="molecule type" value="Genomic_DNA"/>
</dbReference>
<proteinExistence type="predicted"/>
<reference evidence="2" key="2">
    <citation type="submission" date="2015-01" db="EMBL/GenBank/DDBJ databases">
        <title>Evolutionary Origins and Diversification of the Mycorrhizal Mutualists.</title>
        <authorList>
            <consortium name="DOE Joint Genome Institute"/>
            <consortium name="Mycorrhizal Genomics Consortium"/>
            <person name="Kohler A."/>
            <person name="Kuo A."/>
            <person name="Nagy L.G."/>
            <person name="Floudas D."/>
            <person name="Copeland A."/>
            <person name="Barry K.W."/>
            <person name="Cichocki N."/>
            <person name="Veneault-Fourrey C."/>
            <person name="LaButti K."/>
            <person name="Lindquist E.A."/>
            <person name="Lipzen A."/>
            <person name="Lundell T."/>
            <person name="Morin E."/>
            <person name="Murat C."/>
            <person name="Riley R."/>
            <person name="Ohm R."/>
            <person name="Sun H."/>
            <person name="Tunlid A."/>
            <person name="Henrissat B."/>
            <person name="Grigoriev I.V."/>
            <person name="Hibbett D.S."/>
            <person name="Martin F."/>
        </authorList>
    </citation>
    <scope>NUCLEOTIDE SEQUENCE [LARGE SCALE GENOMIC DNA]</scope>
    <source>
        <strain evidence="2">Foug A</strain>
    </source>
</reference>
<dbReference type="HOGENOM" id="CLU_2347940_0_0_1"/>
<evidence type="ECO:0000313" key="1">
    <source>
        <dbReference type="EMBL" id="KIM51327.1"/>
    </source>
</evidence>
<protein>
    <submittedName>
        <fullName evidence="1">Uncharacterized protein</fullName>
    </submittedName>
</protein>
<reference evidence="1 2" key="1">
    <citation type="submission" date="2014-04" db="EMBL/GenBank/DDBJ databases">
        <authorList>
            <consortium name="DOE Joint Genome Institute"/>
            <person name="Kuo A."/>
            <person name="Kohler A."/>
            <person name="Nagy L.G."/>
            <person name="Floudas D."/>
            <person name="Copeland A."/>
            <person name="Barry K.W."/>
            <person name="Cichocki N."/>
            <person name="Veneault-Fourrey C."/>
            <person name="LaButti K."/>
            <person name="Lindquist E.A."/>
            <person name="Lipzen A."/>
            <person name="Lundell T."/>
            <person name="Morin E."/>
            <person name="Murat C."/>
            <person name="Sun H."/>
            <person name="Tunlid A."/>
            <person name="Henrissat B."/>
            <person name="Grigoriev I.V."/>
            <person name="Hibbett D.S."/>
            <person name="Martin F."/>
            <person name="Nordberg H.P."/>
            <person name="Cantor M.N."/>
            <person name="Hua S.X."/>
        </authorList>
    </citation>
    <scope>NUCLEOTIDE SEQUENCE [LARGE SCALE GENOMIC DNA]</scope>
    <source>
        <strain evidence="1 2">Foug A</strain>
    </source>
</reference>
<accession>A0A0C2ZEG0</accession>
<dbReference type="InParanoid" id="A0A0C2ZEG0"/>
<sequence length="97" mass="11275">MFWCFKYMVYCRDQVDRRHNRTPELTPKVLLDAFLEFKIPAQIPLGVRSVAWSCEQHGNFLCRDPKYDDKAVSTLTNPAIVLEYVVQSVPTKLLISL</sequence>
<keyword evidence="2" id="KW-1185">Reference proteome</keyword>
<dbReference type="Proteomes" id="UP000053989">
    <property type="component" value="Unassembled WGS sequence"/>
</dbReference>
<name>A0A0C2ZEG0_9AGAM</name>
<organism evidence="1 2">
    <name type="scientific">Scleroderma citrinum Foug A</name>
    <dbReference type="NCBI Taxonomy" id="1036808"/>
    <lineage>
        <taxon>Eukaryota</taxon>
        <taxon>Fungi</taxon>
        <taxon>Dikarya</taxon>
        <taxon>Basidiomycota</taxon>
        <taxon>Agaricomycotina</taxon>
        <taxon>Agaricomycetes</taxon>
        <taxon>Agaricomycetidae</taxon>
        <taxon>Boletales</taxon>
        <taxon>Sclerodermatineae</taxon>
        <taxon>Sclerodermataceae</taxon>
        <taxon>Scleroderma</taxon>
    </lineage>
</organism>
<evidence type="ECO:0000313" key="2">
    <source>
        <dbReference type="Proteomes" id="UP000053989"/>
    </source>
</evidence>